<proteinExistence type="predicted"/>
<dbReference type="AlphaFoldDB" id="A0A176YBU1"/>
<dbReference type="Proteomes" id="UP000076959">
    <property type="component" value="Unassembled WGS sequence"/>
</dbReference>
<reference evidence="1 2" key="1">
    <citation type="submission" date="2016-03" db="EMBL/GenBank/DDBJ databases">
        <title>Draft Genome Sequence of the Strain BR 10245 (Bradyrhizobium sp.) isolated from nodules of Centrolobium paraense.</title>
        <authorList>
            <person name="Simoes-Araujo J.L.Sr."/>
            <person name="Barauna A.C."/>
            <person name="Silva K."/>
            <person name="Zilli J.E."/>
        </authorList>
    </citation>
    <scope>NUCLEOTIDE SEQUENCE [LARGE SCALE GENOMIC DNA]</scope>
    <source>
        <strain evidence="1 2">BR 10245</strain>
    </source>
</reference>
<dbReference type="EMBL" id="LUUB01000106">
    <property type="protein sequence ID" value="OAF01247.1"/>
    <property type="molecule type" value="Genomic_DNA"/>
</dbReference>
<organism evidence="1 2">
    <name type="scientific">Bradyrhizobium centrolobii</name>
    <dbReference type="NCBI Taxonomy" id="1505087"/>
    <lineage>
        <taxon>Bacteria</taxon>
        <taxon>Pseudomonadati</taxon>
        <taxon>Pseudomonadota</taxon>
        <taxon>Alphaproteobacteria</taxon>
        <taxon>Hyphomicrobiales</taxon>
        <taxon>Nitrobacteraceae</taxon>
        <taxon>Bradyrhizobium</taxon>
    </lineage>
</organism>
<name>A0A176YBU1_9BRAD</name>
<keyword evidence="2" id="KW-1185">Reference proteome</keyword>
<dbReference type="STRING" id="1505087.AYJ54_29675"/>
<gene>
    <name evidence="1" type="ORF">AYJ54_29675</name>
</gene>
<evidence type="ECO:0000313" key="1">
    <source>
        <dbReference type="EMBL" id="OAF01247.1"/>
    </source>
</evidence>
<accession>A0A176YBU1</accession>
<comment type="caution">
    <text evidence="1">The sequence shown here is derived from an EMBL/GenBank/DDBJ whole genome shotgun (WGS) entry which is preliminary data.</text>
</comment>
<protein>
    <submittedName>
        <fullName evidence="1">Uncharacterized protein</fullName>
    </submittedName>
</protein>
<sequence>MALGQEAGFAMNAGVDLIRIRTFQDGALAAVTELKPDRIVRIWRSHWAQQLPATADEMNTVELVGGNIGEFEGELCFRNDDQQIAVLTGLVPLRDPNFKFSPILHQAHYNVLMPNCETYVVLVNLAGEGDKPARPNRLQVEIRNLAADVLAVTEIEASFNTTCLLPIGDVARRNGVAPEQGLSVRIRGGASQFAVFTVFRNLSSGALGIEHSLPPIYFTEAPFNPALRSCFQKAAFGDLKL</sequence>
<evidence type="ECO:0000313" key="2">
    <source>
        <dbReference type="Proteomes" id="UP000076959"/>
    </source>
</evidence>